<gene>
    <name evidence="1" type="ORF">AMRN_0578</name>
    <name evidence="2" type="ORF">CPH92_09415</name>
</gene>
<proteinExistence type="predicted"/>
<dbReference type="EMBL" id="NXAO01000045">
    <property type="protein sequence ID" value="PHO14926.1"/>
    <property type="molecule type" value="Genomic_DNA"/>
</dbReference>
<reference evidence="3" key="1">
    <citation type="submission" date="2017-09" db="EMBL/GenBank/DDBJ databases">
        <title>Arcobacter canalis sp. nov., a new species isolated from a water canal contaminated with urban sewage.</title>
        <authorList>
            <person name="Perez-Cataluna A."/>
            <person name="Salas-Masso N."/>
            <person name="Figueras M.J."/>
        </authorList>
    </citation>
    <scope>NUCLEOTIDE SEQUENCE [LARGE SCALE GENOMIC DNA]</scope>
    <source>
        <strain evidence="3">CECT 7727</strain>
    </source>
</reference>
<dbReference type="Proteomes" id="UP000264693">
    <property type="component" value="Chromosome"/>
</dbReference>
<dbReference type="Proteomes" id="UP000224740">
    <property type="component" value="Unassembled WGS sequence"/>
</dbReference>
<name>A0A347TIB7_9BACT</name>
<keyword evidence="3" id="KW-1185">Reference proteome</keyword>
<evidence type="ECO:0000313" key="2">
    <source>
        <dbReference type="EMBL" id="PHO14926.1"/>
    </source>
</evidence>
<dbReference type="RefSeq" id="WP_099311469.1">
    <property type="nucleotide sequence ID" value="NZ_CP032101.1"/>
</dbReference>
<evidence type="ECO:0000313" key="1">
    <source>
        <dbReference type="EMBL" id="AXX86345.1"/>
    </source>
</evidence>
<evidence type="ECO:0000313" key="3">
    <source>
        <dbReference type="Proteomes" id="UP000224740"/>
    </source>
</evidence>
<dbReference type="KEGG" id="amar:AMRN_0578"/>
<dbReference type="InterPro" id="IPR005358">
    <property type="entry name" value="Puta_zinc/iron-chelating_dom"/>
</dbReference>
<reference evidence="1 4" key="3">
    <citation type="submission" date="2018-08" db="EMBL/GenBank/DDBJ databases">
        <title>Complete genome of the Arcobacter marinus type strain JCM 15502.</title>
        <authorList>
            <person name="Miller W.G."/>
            <person name="Yee E."/>
            <person name="Huynh S."/>
            <person name="Parker C.T."/>
        </authorList>
    </citation>
    <scope>NUCLEOTIDE SEQUENCE [LARGE SCALE GENOMIC DNA]</scope>
    <source>
        <strain evidence="1 4">JCM 15502</strain>
    </source>
</reference>
<dbReference type="EMBL" id="CP032101">
    <property type="protein sequence ID" value="AXX86345.1"/>
    <property type="molecule type" value="Genomic_DNA"/>
</dbReference>
<protein>
    <submittedName>
        <fullName evidence="1">YkgJ family cysteine cluster protein</fullName>
    </submittedName>
    <submittedName>
        <fullName evidence="2">Zinc/iron-chelating domain-containing protein</fullName>
    </submittedName>
</protein>
<dbReference type="Pfam" id="PF03692">
    <property type="entry name" value="CxxCxxCC"/>
    <property type="match status" value="1"/>
</dbReference>
<reference evidence="2" key="2">
    <citation type="submission" date="2017-09" db="EMBL/GenBank/DDBJ databases">
        <authorList>
            <person name="Perez-Cataluna A."/>
            <person name="Figueras M.J."/>
            <person name="Salas-Masso N."/>
        </authorList>
    </citation>
    <scope>NUCLEOTIDE SEQUENCE</scope>
    <source>
        <strain evidence="2">CECT 7727</strain>
    </source>
</reference>
<accession>A0A347TIB7</accession>
<evidence type="ECO:0000313" key="4">
    <source>
        <dbReference type="Proteomes" id="UP000264693"/>
    </source>
</evidence>
<organism evidence="1 4">
    <name type="scientific">Malaciobacter marinus</name>
    <dbReference type="NCBI Taxonomy" id="505249"/>
    <lineage>
        <taxon>Bacteria</taxon>
        <taxon>Pseudomonadati</taxon>
        <taxon>Campylobacterota</taxon>
        <taxon>Epsilonproteobacteria</taxon>
        <taxon>Campylobacterales</taxon>
        <taxon>Arcobacteraceae</taxon>
        <taxon>Malaciobacter</taxon>
    </lineage>
</organism>
<dbReference type="AlphaFoldDB" id="A0A347TIB7"/>
<sequence length="200" mass="23569">MKTFERIENETLYFSSCETCEAHCCDGERGILYAQILLEDFEKVYENFPIVFMYGELGYLKPVILLTNGKEFCRYLENNLCTIYEKRPSTCRNYPLSAHLDNSIYVDKNCPAIANEGTEIVKNGKINKEFNNYSFSDYQIRYINTHFCFHEINNSDNLTKAITLNGIDFYKFVKDFNDKYVNMHLESLKNIDKYYLKAIK</sequence>